<evidence type="ECO:0000313" key="9">
    <source>
        <dbReference type="Proteomes" id="UP000008633"/>
    </source>
</evidence>
<evidence type="ECO:0000256" key="3">
    <source>
        <dbReference type="ARBA" id="ARBA00022475"/>
    </source>
</evidence>
<dbReference type="AlphaFoldDB" id="E6WZM3"/>
<protein>
    <submittedName>
        <fullName evidence="8">CDP-glycerol:poly(Glycerophosphate)glycerophosphotransferase</fullName>
    </submittedName>
</protein>
<evidence type="ECO:0000256" key="4">
    <source>
        <dbReference type="ARBA" id="ARBA00022679"/>
    </source>
</evidence>
<dbReference type="KEGG" id="nsa:Nitsa_1415"/>
<comment type="subcellular location">
    <subcellularLocation>
        <location evidence="1">Cell membrane</location>
        <topology evidence="1">Peripheral membrane protein</topology>
    </subcellularLocation>
</comment>
<keyword evidence="7" id="KW-0812">Transmembrane</keyword>
<comment type="similarity">
    <text evidence="2">Belongs to the CDP-glycerol glycerophosphotransferase family.</text>
</comment>
<dbReference type="Gene3D" id="3.40.50.12580">
    <property type="match status" value="1"/>
</dbReference>
<keyword evidence="6 7" id="KW-0472">Membrane</keyword>
<dbReference type="HOGENOM" id="CLU_029598_2_1_7"/>
<dbReference type="OrthoDB" id="2676521at2"/>
<dbReference type="InterPro" id="IPR051612">
    <property type="entry name" value="Teichoic_Acid_Biosynth"/>
</dbReference>
<dbReference type="RefSeq" id="WP_013554353.1">
    <property type="nucleotide sequence ID" value="NC_014935.1"/>
</dbReference>
<evidence type="ECO:0000256" key="1">
    <source>
        <dbReference type="ARBA" id="ARBA00004202"/>
    </source>
</evidence>
<evidence type="ECO:0000256" key="5">
    <source>
        <dbReference type="ARBA" id="ARBA00022944"/>
    </source>
</evidence>
<keyword evidence="7" id="KW-1133">Transmembrane helix</keyword>
<feature type="transmembrane region" description="Helical" evidence="7">
    <location>
        <begin position="5"/>
        <end position="22"/>
    </location>
</feature>
<dbReference type="GO" id="GO:0047355">
    <property type="term" value="F:CDP-glycerol glycerophosphotransferase activity"/>
    <property type="evidence" value="ECO:0007669"/>
    <property type="project" value="InterPro"/>
</dbReference>
<dbReference type="GO" id="GO:0019350">
    <property type="term" value="P:teichoic acid biosynthetic process"/>
    <property type="evidence" value="ECO:0007669"/>
    <property type="project" value="UniProtKB-KW"/>
</dbReference>
<name>E6WZM3_NITSE</name>
<evidence type="ECO:0000313" key="8">
    <source>
        <dbReference type="EMBL" id="ADV46664.1"/>
    </source>
</evidence>
<reference evidence="8 9" key="1">
    <citation type="journal article" date="2011" name="Stand. Genomic Sci.">
        <title>Complete genome sequence of Nitratifractor salsuginis type strain (E9I37-1).</title>
        <authorList>
            <person name="Anderson I."/>
            <person name="Sikorski J."/>
            <person name="Zeytun A."/>
            <person name="Nolan M."/>
            <person name="Lapidus A."/>
            <person name="Lucas S."/>
            <person name="Hammon N."/>
            <person name="Deshpande S."/>
            <person name="Cheng J.F."/>
            <person name="Tapia R."/>
            <person name="Han C."/>
            <person name="Goodwin L."/>
            <person name="Pitluck S."/>
            <person name="Liolios K."/>
            <person name="Pagani I."/>
            <person name="Ivanova N."/>
            <person name="Huntemann M."/>
            <person name="Mavromatis K."/>
            <person name="Ovchinikova G."/>
            <person name="Pati A."/>
            <person name="Chen A."/>
            <person name="Palaniappan K."/>
            <person name="Land M."/>
            <person name="Hauser L."/>
            <person name="Brambilla E.M."/>
            <person name="Ngatchou-Djao O.D."/>
            <person name="Rohde M."/>
            <person name="Tindall B.J."/>
            <person name="Goker M."/>
            <person name="Detter J.C."/>
            <person name="Woyke T."/>
            <person name="Bristow J."/>
            <person name="Eisen J.A."/>
            <person name="Markowitz V."/>
            <person name="Hugenholtz P."/>
            <person name="Klenk H.P."/>
            <person name="Kyrpides N.C."/>
        </authorList>
    </citation>
    <scope>NUCLEOTIDE SEQUENCE [LARGE SCALE GENOMIC DNA]</scope>
    <source>
        <strain evidence="9">DSM 16511 / JCM 12458 / E9I37-1</strain>
    </source>
</reference>
<evidence type="ECO:0000256" key="6">
    <source>
        <dbReference type="ARBA" id="ARBA00023136"/>
    </source>
</evidence>
<dbReference type="GO" id="GO:0005886">
    <property type="term" value="C:plasma membrane"/>
    <property type="evidence" value="ECO:0007669"/>
    <property type="project" value="UniProtKB-SubCell"/>
</dbReference>
<sequence>MIKKIFIYFMNLPLYYFMFLIPPKRNLWVFGAWYGEKYFDNPRFLFEYVQKNNPQVNVVWITKDKAICNNKTILYKYSLKAIMTSIIAEVYLISHSTLTDLYPFINNKTRKVVQLWHGIPIKKIGKDDNRYNHQNIKNKIKFFIFPFLIEKYSLIISSSESDRINMASAFDAALSQVKLTGYPRNDVFYNNHYEVKEFKILYAPTLRDKVDDEVNLFDDFGFDSNIVLQFLEENNIYLDIKMHPANKIDKKFKSSVKSKHIRFLESKMEINEILQDYSIIISDYSGLYIDYLLTDRPIIFAPFDYKKYITKDRELYYKYDDVTPGPKCRNWNEVLEWIIKFKENPELYKEKRKEVKDRFHKYQDGNSCERVYREILKLVN</sequence>
<dbReference type="Proteomes" id="UP000008633">
    <property type="component" value="Chromosome"/>
</dbReference>
<organism evidence="8 9">
    <name type="scientific">Nitratifractor salsuginis (strain DSM 16511 / JCM 12458 / E9I37-1)</name>
    <dbReference type="NCBI Taxonomy" id="749222"/>
    <lineage>
        <taxon>Bacteria</taxon>
        <taxon>Pseudomonadati</taxon>
        <taxon>Campylobacterota</taxon>
        <taxon>Epsilonproteobacteria</taxon>
        <taxon>Campylobacterales</taxon>
        <taxon>Sulfurovaceae</taxon>
        <taxon>Nitratifractor</taxon>
    </lineage>
</organism>
<dbReference type="eggNOG" id="COG1887">
    <property type="taxonomic scope" value="Bacteria"/>
</dbReference>
<evidence type="ECO:0000256" key="2">
    <source>
        <dbReference type="ARBA" id="ARBA00010488"/>
    </source>
</evidence>
<dbReference type="InterPro" id="IPR043148">
    <property type="entry name" value="TagF_C"/>
</dbReference>
<dbReference type="InterPro" id="IPR043149">
    <property type="entry name" value="TagF_N"/>
</dbReference>
<dbReference type="Pfam" id="PF04464">
    <property type="entry name" value="Glyphos_transf"/>
    <property type="match status" value="1"/>
</dbReference>
<dbReference type="SUPFAM" id="SSF53756">
    <property type="entry name" value="UDP-Glycosyltransferase/glycogen phosphorylase"/>
    <property type="match status" value="1"/>
</dbReference>
<dbReference type="EMBL" id="CP002452">
    <property type="protein sequence ID" value="ADV46664.1"/>
    <property type="molecule type" value="Genomic_DNA"/>
</dbReference>
<keyword evidence="9" id="KW-1185">Reference proteome</keyword>
<evidence type="ECO:0000256" key="7">
    <source>
        <dbReference type="SAM" id="Phobius"/>
    </source>
</evidence>
<gene>
    <name evidence="8" type="ordered locus">Nitsa_1415</name>
</gene>
<dbReference type="PANTHER" id="PTHR37316">
    <property type="entry name" value="TEICHOIC ACID GLYCEROL-PHOSPHATE PRIMASE"/>
    <property type="match status" value="1"/>
</dbReference>
<keyword evidence="5" id="KW-0777">Teichoic acid biosynthesis</keyword>
<dbReference type="PANTHER" id="PTHR37316:SF3">
    <property type="entry name" value="TEICHOIC ACID GLYCEROL-PHOSPHATE TRANSFERASE"/>
    <property type="match status" value="1"/>
</dbReference>
<keyword evidence="3" id="KW-1003">Cell membrane</keyword>
<dbReference type="STRING" id="749222.Nitsa_1415"/>
<proteinExistence type="inferred from homology"/>
<dbReference type="InterPro" id="IPR007554">
    <property type="entry name" value="Glycerophosphate_synth"/>
</dbReference>
<reference evidence="9" key="2">
    <citation type="submission" date="2011-01" db="EMBL/GenBank/DDBJ databases">
        <title>The complete genome of Nitratifractor salsuginis DSM 16511.</title>
        <authorList>
            <consortium name="US DOE Joint Genome Institute (JGI-PGF)"/>
            <person name="Lucas S."/>
            <person name="Copeland A."/>
            <person name="Lapidus A."/>
            <person name="Bruce D."/>
            <person name="Goodwin L."/>
            <person name="Pitluck S."/>
            <person name="Kyrpides N."/>
            <person name="Mavromatis K."/>
            <person name="Ivanova N."/>
            <person name="Mikhailova N."/>
            <person name="Zeytun A."/>
            <person name="Detter J.C."/>
            <person name="Tapia R."/>
            <person name="Han C."/>
            <person name="Land M."/>
            <person name="Hauser L."/>
            <person name="Markowitz V."/>
            <person name="Cheng J.-F."/>
            <person name="Hugenholtz P."/>
            <person name="Woyke T."/>
            <person name="Wu D."/>
            <person name="Tindall B."/>
            <person name="Schuetze A."/>
            <person name="Brambilla E."/>
            <person name="Klenk H.-P."/>
            <person name="Eisen J.A."/>
        </authorList>
    </citation>
    <scope>NUCLEOTIDE SEQUENCE [LARGE SCALE GENOMIC DNA]</scope>
    <source>
        <strain evidence="9">DSM 16511 / JCM 12458 / E9I37-1</strain>
    </source>
</reference>
<accession>E6WZM3</accession>
<keyword evidence="4" id="KW-0808">Transferase</keyword>
<dbReference type="Gene3D" id="3.40.50.11820">
    <property type="match status" value="1"/>
</dbReference>